<dbReference type="InterPro" id="IPR020449">
    <property type="entry name" value="Tscrpt_reg_AraC-type_HTH"/>
</dbReference>
<dbReference type="SMART" id="SM00342">
    <property type="entry name" value="HTH_ARAC"/>
    <property type="match status" value="1"/>
</dbReference>
<evidence type="ECO:0000259" key="4">
    <source>
        <dbReference type="PROSITE" id="PS01124"/>
    </source>
</evidence>
<proteinExistence type="predicted"/>
<dbReference type="Gene3D" id="1.10.10.60">
    <property type="entry name" value="Homeodomain-like"/>
    <property type="match status" value="2"/>
</dbReference>
<dbReference type="GO" id="GO:0043565">
    <property type="term" value="F:sequence-specific DNA binding"/>
    <property type="evidence" value="ECO:0007669"/>
    <property type="project" value="InterPro"/>
</dbReference>
<dbReference type="Pfam" id="PF12833">
    <property type="entry name" value="HTH_18"/>
    <property type="match status" value="1"/>
</dbReference>
<name>A0A508TQ02_9BRAD</name>
<evidence type="ECO:0000256" key="1">
    <source>
        <dbReference type="ARBA" id="ARBA00023015"/>
    </source>
</evidence>
<evidence type="ECO:0000313" key="5">
    <source>
        <dbReference type="EMBL" id="VIO76412.1"/>
    </source>
</evidence>
<evidence type="ECO:0000256" key="3">
    <source>
        <dbReference type="ARBA" id="ARBA00023163"/>
    </source>
</evidence>
<gene>
    <name evidence="5" type="primary">btr_2</name>
    <name evidence="5" type="ORF">CI1B_64170</name>
</gene>
<keyword evidence="1" id="KW-0805">Transcription regulation</keyword>
<dbReference type="EMBL" id="CAADFC020000028">
    <property type="protein sequence ID" value="VIO76412.1"/>
    <property type="molecule type" value="Genomic_DNA"/>
</dbReference>
<dbReference type="InterPro" id="IPR009057">
    <property type="entry name" value="Homeodomain-like_sf"/>
</dbReference>
<organism evidence="5 6">
    <name type="scientific">Bradyrhizobium ivorense</name>
    <dbReference type="NCBI Taxonomy" id="2511166"/>
    <lineage>
        <taxon>Bacteria</taxon>
        <taxon>Pseudomonadati</taxon>
        <taxon>Pseudomonadota</taxon>
        <taxon>Alphaproteobacteria</taxon>
        <taxon>Hyphomicrobiales</taxon>
        <taxon>Nitrobacteraceae</taxon>
        <taxon>Bradyrhizobium</taxon>
    </lineage>
</organism>
<reference evidence="5" key="1">
    <citation type="submission" date="2019-02" db="EMBL/GenBank/DDBJ databases">
        <authorList>
            <person name="Pothier F.J."/>
        </authorList>
    </citation>
    <scope>NUCLEOTIDE SEQUENCE</scope>
    <source>
        <strain evidence="5">CI-1B</strain>
    </source>
</reference>
<dbReference type="AlphaFoldDB" id="A0A508TQ02"/>
<keyword evidence="2" id="KW-0238">DNA-binding</keyword>
<dbReference type="PROSITE" id="PS01124">
    <property type="entry name" value="HTH_ARAC_FAMILY_2"/>
    <property type="match status" value="1"/>
</dbReference>
<keyword evidence="6" id="KW-1185">Reference proteome</keyword>
<evidence type="ECO:0000313" key="6">
    <source>
        <dbReference type="Proteomes" id="UP000328092"/>
    </source>
</evidence>
<dbReference type="InterPro" id="IPR050204">
    <property type="entry name" value="AraC_XylS_family_regulators"/>
</dbReference>
<dbReference type="InterPro" id="IPR018060">
    <property type="entry name" value="HTH_AraC"/>
</dbReference>
<evidence type="ECO:0000256" key="2">
    <source>
        <dbReference type="ARBA" id="ARBA00023125"/>
    </source>
</evidence>
<dbReference type="SUPFAM" id="SSF46689">
    <property type="entry name" value="Homeodomain-like"/>
    <property type="match status" value="2"/>
</dbReference>
<sequence>MSGETCTQSSSCGNQAAAGAIIADSSPMQPRGDVIRPLFQAFRLAVHDDQQRAEARQPAPAIIQFNPRAWRAPASGAAETSDRRVQALQKWRLKRVVDYVDRHIASRITLLDLAAVAGLSRMHFASQFRAATGLRPHEFLLRARVRRAEELMQDPAMTLLEIALAVGFQTQAHFTTVFKRFTGCTPRHRRMMGPAPAQIRIEPQLADHL</sequence>
<feature type="domain" description="HTH araC/xylS-type" evidence="4">
    <location>
        <begin position="94"/>
        <end position="192"/>
    </location>
</feature>
<dbReference type="GO" id="GO:0003700">
    <property type="term" value="F:DNA-binding transcription factor activity"/>
    <property type="evidence" value="ECO:0007669"/>
    <property type="project" value="InterPro"/>
</dbReference>
<accession>A0A508TQ02</accession>
<dbReference type="InterPro" id="IPR018062">
    <property type="entry name" value="HTH_AraC-typ_CS"/>
</dbReference>
<dbReference type="PROSITE" id="PS00041">
    <property type="entry name" value="HTH_ARAC_FAMILY_1"/>
    <property type="match status" value="1"/>
</dbReference>
<dbReference type="PANTHER" id="PTHR46796:SF14">
    <property type="entry name" value="TRANSCRIPTIONAL REGULATORY PROTEIN"/>
    <property type="match status" value="1"/>
</dbReference>
<keyword evidence="3" id="KW-0804">Transcription</keyword>
<dbReference type="PRINTS" id="PR00032">
    <property type="entry name" value="HTHARAC"/>
</dbReference>
<comment type="caution">
    <text evidence="5">The sequence shown here is derived from an EMBL/GenBank/DDBJ whole genome shotgun (WGS) entry which is preliminary data.</text>
</comment>
<dbReference type="PANTHER" id="PTHR46796">
    <property type="entry name" value="HTH-TYPE TRANSCRIPTIONAL ACTIVATOR RHAS-RELATED"/>
    <property type="match status" value="1"/>
</dbReference>
<protein>
    <submittedName>
        <fullName evidence="5">HTH-type transcriptional activator Btr</fullName>
    </submittedName>
</protein>
<dbReference type="RefSeq" id="WP_172628270.1">
    <property type="nucleotide sequence ID" value="NZ_CAADFC020000028.1"/>
</dbReference>
<dbReference type="Proteomes" id="UP000328092">
    <property type="component" value="Unassembled WGS sequence"/>
</dbReference>